<keyword evidence="3" id="KW-1185">Reference proteome</keyword>
<name>A0A370L4Z2_9HYPH</name>
<dbReference type="AlphaFoldDB" id="A0A370L4Z2"/>
<dbReference type="OrthoDB" id="7839439at2"/>
<dbReference type="InterPro" id="IPR022742">
    <property type="entry name" value="Hydrolase_4"/>
</dbReference>
<accession>A0A370L4Z2</accession>
<dbReference type="Gene3D" id="3.40.50.1820">
    <property type="entry name" value="alpha/beta hydrolase"/>
    <property type="match status" value="1"/>
</dbReference>
<evidence type="ECO:0000259" key="1">
    <source>
        <dbReference type="Pfam" id="PF12146"/>
    </source>
</evidence>
<gene>
    <name evidence="2" type="ORF">DWE98_17900</name>
</gene>
<dbReference type="EMBL" id="QQTP01000009">
    <property type="protein sequence ID" value="RDJ23035.1"/>
    <property type="molecule type" value="Genomic_DNA"/>
</dbReference>
<dbReference type="Pfam" id="PF12146">
    <property type="entry name" value="Hydrolase_4"/>
    <property type="match status" value="1"/>
</dbReference>
<sequence length="374" mass="40773">MLAALRLVARSAGLCFVILGLVTLGAGLAAAQEPLRQEDTFLRIRLDQRDVRLEALIVRPEGAQGRLPLVLITHGKSSSSISMGDLRASSYATVARDFARRGWLAAVVMRRGFGQSDGPYPSSTSCANLNLAPVFNSDADELEAALQALQKRDDVDPARAIAIGESAGGAAVLALARKKPPGLRGIINIAGGLSIDNCVDKSRDALVEVVKGFQQPGAAPQLWIYARNDELFPPGLVDRMRSAALDAGGNVRFVELPETKPRGHLIFRHSQARLAWLREMDASLRAWQLPTWSPAQARQHFAKLGLTTRADVFERYFAAPGEKAMALSRSNKQFRFWYGADTLDRARTGALSDCGKTWRDCVVAFENDRLVLPE</sequence>
<protein>
    <recommendedName>
        <fullName evidence="1">Serine aminopeptidase S33 domain-containing protein</fullName>
    </recommendedName>
</protein>
<comment type="caution">
    <text evidence="2">The sequence shown here is derived from an EMBL/GenBank/DDBJ whole genome shotgun (WGS) entry which is preliminary data.</text>
</comment>
<organism evidence="2 3">
    <name type="scientific">Bosea caraganae</name>
    <dbReference type="NCBI Taxonomy" id="2763117"/>
    <lineage>
        <taxon>Bacteria</taxon>
        <taxon>Pseudomonadati</taxon>
        <taxon>Pseudomonadota</taxon>
        <taxon>Alphaproteobacteria</taxon>
        <taxon>Hyphomicrobiales</taxon>
        <taxon>Boseaceae</taxon>
        <taxon>Bosea</taxon>
    </lineage>
</organism>
<dbReference type="PANTHER" id="PTHR22946:SF0">
    <property type="entry name" value="DIENELACTONE HYDROLASE DOMAIN-CONTAINING PROTEIN"/>
    <property type="match status" value="1"/>
</dbReference>
<dbReference type="RefSeq" id="WP_114830645.1">
    <property type="nucleotide sequence ID" value="NZ_QQTO01000012.1"/>
</dbReference>
<reference evidence="3" key="1">
    <citation type="submission" date="2018-07" db="EMBL/GenBank/DDBJ databases">
        <authorList>
            <person name="Safronova V.I."/>
            <person name="Chirak E.R."/>
            <person name="Sazanova A.L."/>
        </authorList>
    </citation>
    <scope>NUCLEOTIDE SEQUENCE [LARGE SCALE GENOMIC DNA]</scope>
    <source>
        <strain evidence="3">RCAM04685</strain>
    </source>
</reference>
<evidence type="ECO:0000313" key="3">
    <source>
        <dbReference type="Proteomes" id="UP000255207"/>
    </source>
</evidence>
<proteinExistence type="predicted"/>
<evidence type="ECO:0000313" key="2">
    <source>
        <dbReference type="EMBL" id="RDJ23035.1"/>
    </source>
</evidence>
<dbReference type="InterPro" id="IPR050261">
    <property type="entry name" value="FrsA_esterase"/>
</dbReference>
<dbReference type="InterPro" id="IPR029058">
    <property type="entry name" value="AB_hydrolase_fold"/>
</dbReference>
<dbReference type="SUPFAM" id="SSF53474">
    <property type="entry name" value="alpha/beta-Hydrolases"/>
    <property type="match status" value="1"/>
</dbReference>
<dbReference type="Proteomes" id="UP000255207">
    <property type="component" value="Unassembled WGS sequence"/>
</dbReference>
<dbReference type="PANTHER" id="PTHR22946">
    <property type="entry name" value="DIENELACTONE HYDROLASE DOMAIN-CONTAINING PROTEIN-RELATED"/>
    <property type="match status" value="1"/>
</dbReference>
<feature type="domain" description="Serine aminopeptidase S33" evidence="1">
    <location>
        <begin position="88"/>
        <end position="198"/>
    </location>
</feature>